<gene>
    <name evidence="2" type="ORF">SAMN05660706_11372</name>
</gene>
<feature type="domain" description="DUF3786" evidence="1">
    <location>
        <begin position="19"/>
        <end position="193"/>
    </location>
</feature>
<protein>
    <recommendedName>
        <fullName evidence="1">DUF3786 domain-containing protein</fullName>
    </recommendedName>
</protein>
<reference evidence="3" key="1">
    <citation type="submission" date="2016-10" db="EMBL/GenBank/DDBJ databases">
        <authorList>
            <person name="Varghese N."/>
            <person name="Submissions S."/>
        </authorList>
    </citation>
    <scope>NUCLEOTIDE SEQUENCE [LARGE SCALE GENOMIC DNA]</scope>
    <source>
        <strain evidence="3">DSM 3669</strain>
    </source>
</reference>
<dbReference type="EMBL" id="FOYM01000013">
    <property type="protein sequence ID" value="SFR06505.1"/>
    <property type="molecule type" value="Genomic_DNA"/>
</dbReference>
<dbReference type="AlphaFoldDB" id="A0A1I6DM24"/>
<evidence type="ECO:0000313" key="2">
    <source>
        <dbReference type="EMBL" id="SFR06505.1"/>
    </source>
</evidence>
<dbReference type="RefSeq" id="WP_092483334.1">
    <property type="nucleotide sequence ID" value="NZ_FOYM01000013.1"/>
</dbReference>
<sequence length="204" mass="22169">MCNELTAHTAAVNDFLAADPDEMVLKSGAAYSDDGNHIIISYYAQKHFVSLASGEVTTADNRQVSYNDATLILQYLKQCSGLPPRNRWLSFLELPQGIHHHVPFIKSACEPIRDAFGSGLDLFLQQTVKLGGKPIDMGDAAALIPAFPKLPLAAVLWEGDDEFPARATILFDSIAPYQLTTAALWVLGCELAKKLVSQPLPTTS</sequence>
<keyword evidence="3" id="KW-1185">Reference proteome</keyword>
<dbReference type="STRING" id="39060.SAMN05660706_11372"/>
<evidence type="ECO:0000259" key="1">
    <source>
        <dbReference type="Pfam" id="PF12654"/>
    </source>
</evidence>
<dbReference type="InterPro" id="IPR024264">
    <property type="entry name" value="DUF3786"/>
</dbReference>
<dbReference type="Pfam" id="PF12654">
    <property type="entry name" value="DUF3786"/>
    <property type="match status" value="1"/>
</dbReference>
<dbReference type="Proteomes" id="UP000199584">
    <property type="component" value="Unassembled WGS sequence"/>
</dbReference>
<proteinExistence type="predicted"/>
<dbReference type="OrthoDB" id="159408at2"/>
<accession>A0A1I6DM24</accession>
<organism evidence="2 3">
    <name type="scientific">Desulfoscipio geothermicus DSM 3669</name>
    <dbReference type="NCBI Taxonomy" id="1121426"/>
    <lineage>
        <taxon>Bacteria</taxon>
        <taxon>Bacillati</taxon>
        <taxon>Bacillota</taxon>
        <taxon>Clostridia</taxon>
        <taxon>Eubacteriales</taxon>
        <taxon>Desulfallaceae</taxon>
        <taxon>Desulfoscipio</taxon>
    </lineage>
</organism>
<name>A0A1I6DM24_9FIRM</name>
<evidence type="ECO:0000313" key="3">
    <source>
        <dbReference type="Proteomes" id="UP000199584"/>
    </source>
</evidence>